<feature type="compositionally biased region" description="Polar residues" evidence="6">
    <location>
        <begin position="479"/>
        <end position="490"/>
    </location>
</feature>
<dbReference type="PANTHER" id="PTHR23319">
    <property type="entry name" value="GRAM DOMAIN CONTAINING 1B, ISOFORM E"/>
    <property type="match status" value="1"/>
</dbReference>
<feature type="domain" description="VASt" evidence="8">
    <location>
        <begin position="801"/>
        <end position="972"/>
    </location>
</feature>
<keyword evidence="5 7" id="KW-0472">Membrane</keyword>
<feature type="region of interest" description="Disordered" evidence="6">
    <location>
        <begin position="479"/>
        <end position="528"/>
    </location>
</feature>
<feature type="compositionally biased region" description="Low complexity" evidence="6">
    <location>
        <begin position="993"/>
        <end position="1006"/>
    </location>
</feature>
<evidence type="ECO:0000313" key="9">
    <source>
        <dbReference type="EMBL" id="KKY16542.1"/>
    </source>
</evidence>
<evidence type="ECO:0000256" key="5">
    <source>
        <dbReference type="ARBA" id="ARBA00023136"/>
    </source>
</evidence>
<feature type="compositionally biased region" description="Basic and acidic residues" evidence="6">
    <location>
        <begin position="686"/>
        <end position="695"/>
    </location>
</feature>
<proteinExistence type="inferred from homology"/>
<dbReference type="InterPro" id="IPR031968">
    <property type="entry name" value="VASt"/>
</dbReference>
<feature type="compositionally biased region" description="Basic residues" evidence="6">
    <location>
        <begin position="1130"/>
        <end position="1140"/>
    </location>
</feature>
<dbReference type="AlphaFoldDB" id="A0A0G2E0D5"/>
<feature type="region of interest" description="Disordered" evidence="6">
    <location>
        <begin position="53"/>
        <end position="320"/>
    </location>
</feature>
<feature type="transmembrane region" description="Helical" evidence="7">
    <location>
        <begin position="1029"/>
        <end position="1050"/>
    </location>
</feature>
<dbReference type="GO" id="GO:0005789">
    <property type="term" value="C:endoplasmic reticulum membrane"/>
    <property type="evidence" value="ECO:0007669"/>
    <property type="project" value="TreeGrafter"/>
</dbReference>
<dbReference type="Pfam" id="PF16016">
    <property type="entry name" value="VASt"/>
    <property type="match status" value="1"/>
</dbReference>
<dbReference type="Pfam" id="PF02893">
    <property type="entry name" value="GRAM"/>
    <property type="match status" value="1"/>
</dbReference>
<keyword evidence="3 7" id="KW-0812">Transmembrane</keyword>
<feature type="region of interest" description="Disordered" evidence="6">
    <location>
        <begin position="345"/>
        <end position="381"/>
    </location>
</feature>
<reference evidence="9 10" key="2">
    <citation type="submission" date="2015-05" db="EMBL/GenBank/DDBJ databases">
        <authorList>
            <person name="Morales-Cruz A."/>
            <person name="Amrine K.C."/>
            <person name="Cantu D."/>
        </authorList>
    </citation>
    <scope>NUCLEOTIDE SEQUENCE [LARGE SCALE GENOMIC DNA]</scope>
    <source>
        <strain evidence="9">UCRPC4</strain>
    </source>
</reference>
<evidence type="ECO:0000256" key="1">
    <source>
        <dbReference type="ARBA" id="ARBA00004167"/>
    </source>
</evidence>
<dbReference type="CDD" id="cd13220">
    <property type="entry name" value="PH-GRAM_GRAMDC"/>
    <property type="match status" value="1"/>
</dbReference>
<evidence type="ECO:0000313" key="10">
    <source>
        <dbReference type="Proteomes" id="UP000053317"/>
    </source>
</evidence>
<dbReference type="GO" id="GO:0005886">
    <property type="term" value="C:plasma membrane"/>
    <property type="evidence" value="ECO:0007669"/>
    <property type="project" value="TreeGrafter"/>
</dbReference>
<feature type="region of interest" description="Disordered" evidence="6">
    <location>
        <begin position="1112"/>
        <end position="1146"/>
    </location>
</feature>
<feature type="compositionally biased region" description="Polar residues" evidence="6">
    <location>
        <begin position="311"/>
        <end position="320"/>
    </location>
</feature>
<feature type="compositionally biased region" description="Low complexity" evidence="6">
    <location>
        <begin position="130"/>
        <end position="141"/>
    </location>
</feature>
<evidence type="ECO:0000256" key="3">
    <source>
        <dbReference type="ARBA" id="ARBA00022692"/>
    </source>
</evidence>
<comment type="caution">
    <text evidence="9">The sequence shown here is derived from an EMBL/GenBank/DDBJ whole genome shotgun (WGS) entry which is preliminary data.</text>
</comment>
<dbReference type="GO" id="GO:0032541">
    <property type="term" value="C:cortical endoplasmic reticulum"/>
    <property type="evidence" value="ECO:0007669"/>
    <property type="project" value="TreeGrafter"/>
</dbReference>
<dbReference type="GO" id="GO:0120015">
    <property type="term" value="F:sterol transfer activity"/>
    <property type="evidence" value="ECO:0007669"/>
    <property type="project" value="TreeGrafter"/>
</dbReference>
<evidence type="ECO:0000256" key="7">
    <source>
        <dbReference type="SAM" id="Phobius"/>
    </source>
</evidence>
<name>A0A0G2E0D5_PHACM</name>
<dbReference type="InterPro" id="IPR011993">
    <property type="entry name" value="PH-like_dom_sf"/>
</dbReference>
<dbReference type="GO" id="GO:0140268">
    <property type="term" value="C:endoplasmic reticulum-plasma membrane contact site"/>
    <property type="evidence" value="ECO:0007669"/>
    <property type="project" value="TreeGrafter"/>
</dbReference>
<feature type="region of interest" description="Disordered" evidence="6">
    <location>
        <begin position="684"/>
        <end position="752"/>
    </location>
</feature>
<organism evidence="9 10">
    <name type="scientific">Phaeomoniella chlamydospora</name>
    <name type="common">Phaeoacremonium chlamydosporum</name>
    <dbReference type="NCBI Taxonomy" id="158046"/>
    <lineage>
        <taxon>Eukaryota</taxon>
        <taxon>Fungi</taxon>
        <taxon>Dikarya</taxon>
        <taxon>Ascomycota</taxon>
        <taxon>Pezizomycotina</taxon>
        <taxon>Eurotiomycetes</taxon>
        <taxon>Chaetothyriomycetidae</taxon>
        <taxon>Phaeomoniellales</taxon>
        <taxon>Phaeomoniellaceae</taxon>
        <taxon>Phaeomoniella</taxon>
    </lineage>
</organism>
<dbReference type="Gene3D" id="2.30.29.30">
    <property type="entry name" value="Pleckstrin-homology domain (PH domain)/Phosphotyrosine-binding domain (PTB)"/>
    <property type="match status" value="1"/>
</dbReference>
<evidence type="ECO:0000256" key="6">
    <source>
        <dbReference type="SAM" id="MobiDB-lite"/>
    </source>
</evidence>
<evidence type="ECO:0000259" key="8">
    <source>
        <dbReference type="PROSITE" id="PS51778"/>
    </source>
</evidence>
<dbReference type="PROSITE" id="PS51778">
    <property type="entry name" value="VAST"/>
    <property type="match status" value="1"/>
</dbReference>
<feature type="compositionally biased region" description="Basic and acidic residues" evidence="6">
    <location>
        <begin position="1178"/>
        <end position="1193"/>
    </location>
</feature>
<feature type="compositionally biased region" description="Polar residues" evidence="6">
    <location>
        <begin position="202"/>
        <end position="214"/>
    </location>
</feature>
<feature type="region of interest" description="Disordered" evidence="6">
    <location>
        <begin position="965"/>
        <end position="1006"/>
    </location>
</feature>
<dbReference type="GO" id="GO:0032366">
    <property type="term" value="P:intracellular sterol transport"/>
    <property type="evidence" value="ECO:0007669"/>
    <property type="project" value="TreeGrafter"/>
</dbReference>
<dbReference type="InterPro" id="IPR004182">
    <property type="entry name" value="GRAM"/>
</dbReference>
<reference evidence="9 10" key="1">
    <citation type="submission" date="2015-05" db="EMBL/GenBank/DDBJ databases">
        <title>Distinctive expansion of gene families associated with plant cell wall degradation and secondary metabolism in the genomes of grapevine trunk pathogens.</title>
        <authorList>
            <person name="Lawrence D.P."/>
            <person name="Travadon R."/>
            <person name="Rolshausen P.E."/>
            <person name="Baumgartner K."/>
        </authorList>
    </citation>
    <scope>NUCLEOTIDE SEQUENCE [LARGE SCALE GENOMIC DNA]</scope>
    <source>
        <strain evidence="9">UCRPC4</strain>
    </source>
</reference>
<comment type="similarity">
    <text evidence="2">Belongs to the YSP2 family.</text>
</comment>
<comment type="subcellular location">
    <subcellularLocation>
        <location evidence="1">Membrane</location>
        <topology evidence="1">Single-pass membrane protein</topology>
    </subcellularLocation>
</comment>
<dbReference type="SMART" id="SM00568">
    <property type="entry name" value="GRAM"/>
    <property type="match status" value="1"/>
</dbReference>
<evidence type="ECO:0000256" key="4">
    <source>
        <dbReference type="ARBA" id="ARBA00022989"/>
    </source>
</evidence>
<protein>
    <submittedName>
        <fullName evidence="9">Putative gram domain protein</fullName>
    </submittedName>
</protein>
<dbReference type="GO" id="GO:0005739">
    <property type="term" value="C:mitochondrion"/>
    <property type="evidence" value="ECO:0007669"/>
    <property type="project" value="TreeGrafter"/>
</dbReference>
<dbReference type="PANTHER" id="PTHR23319:SF4">
    <property type="entry name" value="GRAM DOMAIN CONTAINING 1B, ISOFORM E"/>
    <property type="match status" value="1"/>
</dbReference>
<dbReference type="EMBL" id="LCWF01000160">
    <property type="protein sequence ID" value="KKY16542.1"/>
    <property type="molecule type" value="Genomic_DNA"/>
</dbReference>
<dbReference type="Proteomes" id="UP000053317">
    <property type="component" value="Unassembled WGS sequence"/>
</dbReference>
<feature type="compositionally biased region" description="Polar residues" evidence="6">
    <location>
        <begin position="345"/>
        <end position="358"/>
    </location>
</feature>
<accession>A0A0G2E0D5</accession>
<dbReference type="OrthoDB" id="2162691at2759"/>
<feature type="compositionally biased region" description="Low complexity" evidence="6">
    <location>
        <begin position="1112"/>
        <end position="1129"/>
    </location>
</feature>
<evidence type="ECO:0000256" key="2">
    <source>
        <dbReference type="ARBA" id="ARBA00006582"/>
    </source>
</evidence>
<gene>
    <name evidence="9" type="ORF">UCRPC4_g05879</name>
</gene>
<feature type="compositionally biased region" description="Basic and acidic residues" evidence="6">
    <location>
        <begin position="1208"/>
        <end position="1217"/>
    </location>
</feature>
<feature type="compositionally biased region" description="Acidic residues" evidence="6">
    <location>
        <begin position="701"/>
        <end position="720"/>
    </location>
</feature>
<dbReference type="GO" id="GO:0032934">
    <property type="term" value="F:sterol binding"/>
    <property type="evidence" value="ECO:0007669"/>
    <property type="project" value="TreeGrafter"/>
</dbReference>
<dbReference type="InterPro" id="IPR051482">
    <property type="entry name" value="Cholesterol_transport"/>
</dbReference>
<feature type="region of interest" description="Disordered" evidence="6">
    <location>
        <begin position="1178"/>
        <end position="1217"/>
    </location>
</feature>
<sequence length="1217" mass="130084">MPMTPHKSSATKDQLKIPIPILRSTSELFRPGLTPHHSHVGYLTSSSPLITAKAVDTPDSPISNPTNAPHADEPLPGLNGADTPPSEEPAATASTTTLPSISDAPTESPLLRTDTLTLLAEDRSRRRRSSISGSIRGISPGRKLKEAFTLPATNKTSDVSPDRESTKSTGSGSFGGRLGKKGGLASRRQTKGGSPAPVPPQIRTSPSDQVTQAKTDLPPLDTAKPPKTPPSAALNGPLTTVTPPTPTEPQAGSPRASPRRKAHEHENNGIVVSHSGNMISHRRSKSEHQPSKLSNLVSAPVTPIPEEAKTPGSSRVNSQQASTAGFFSSWVSAAQNAANQLTISINTGNRSRSGTQSSDPEKTKVLEPTIEEESVQSGSPEKKPLAIETLGMGDLNFSHLGLDVAGSSDERISDGLQVDPSEVKQNSTVLRDEASARLEDARAARAVSAAYEKPTRDSSIALTGDDTQSVLRHRDTLSSNVTAGSRTPPNGSIFEGELGHGVKRSNSSRSRLAHRRNRGSSGATGHSTIGAMIGASTSTLTNPAVGPRITGYAVAPKTRNRNFHQLFRSVPDDDYLIEDYSCALQRDILLAGRLYISEGHICFSSNILGWVTTLVISFDEVMSIEKESTAMVFPNAIAIQTLHARHTFRSLLSREATYDLMIGIWKVSHPGTFKSTLNGVLLESGTGDKTEKTRDAVPSLDESEEEIYDEDDEVDEDAESFPDSGSIAASDFSGPPKPISRKPSATKDTSAAIPAVPNPPVAGDVAQGEKVAAAVSEATGGDFPGPTVHSPTDCLDSATHFEKAVKDETVPAPLGKIYTMLFGPNSPLFVSKFLLEEQKVTDLQFEDRKGLSNDVKTRQYSYIKPLGGSIGPKSTKCITTENLDFFDLEKAISVTCTTQTPDVPSGNAFSVKTRYCLSWAPGNGTRIQMNCGIEWTAKSWLKGPIEKGAIDGQLSYGNELVKSLKSGVSSRPRGMTSASKISKGKKKRKGDAKASSSPKSSSVSSKQTHDWGLFEPLHIIFNIVGDIIALPQAANAIIVILLSLLLITWLRGPSQKQSSTSIIGSGGNGLTSSSARLAAYEQLWQKEESELWQWLEERVGINNIDIRSSSLFGSSASDPSSSSSTSASAKTKHQNHRRSKLLSSKDMAARLREEKMSDREIEDAIRVTQERLDVLKSVVERKTPEGKSDKDVDGGGGGGVKYKVKGKLPVEDNRVEL</sequence>
<feature type="compositionally biased region" description="Low complexity" evidence="6">
    <location>
        <begin position="222"/>
        <end position="242"/>
    </location>
</feature>
<keyword evidence="10" id="KW-1185">Reference proteome</keyword>
<feature type="compositionally biased region" description="Low complexity" evidence="6">
    <location>
        <begin position="88"/>
        <end position="97"/>
    </location>
</feature>
<keyword evidence="4 7" id="KW-1133">Transmembrane helix</keyword>